<dbReference type="Gene3D" id="2.60.120.580">
    <property type="entry name" value="Acetamidase/Formamidase-like domains"/>
    <property type="match status" value="1"/>
</dbReference>
<comment type="caution">
    <text evidence="1">The sequence shown here is derived from an EMBL/GenBank/DDBJ whole genome shotgun (WGS) entry which is preliminary data.</text>
</comment>
<dbReference type="SUPFAM" id="SSF141130">
    <property type="entry name" value="Acetamidase/Formamidase-like"/>
    <property type="match status" value="1"/>
</dbReference>
<reference evidence="1" key="2">
    <citation type="journal article" date="2022" name="Microbiol. Resour. Announc.">
        <title>Metagenome Sequencing to Explore Phylogenomics of Terrestrial Cyanobacteria.</title>
        <authorList>
            <person name="Ward R.D."/>
            <person name="Stajich J.E."/>
            <person name="Johansen J.R."/>
            <person name="Huntemann M."/>
            <person name="Clum A."/>
            <person name="Foster B."/>
            <person name="Foster B."/>
            <person name="Roux S."/>
            <person name="Palaniappan K."/>
            <person name="Varghese N."/>
            <person name="Mukherjee S."/>
            <person name="Reddy T.B.K."/>
            <person name="Daum C."/>
            <person name="Copeland A."/>
            <person name="Chen I.A."/>
            <person name="Ivanova N.N."/>
            <person name="Kyrpides N.C."/>
            <person name="Shapiro N."/>
            <person name="Eloe-Fadrosh E.A."/>
            <person name="Pietrasiak N."/>
        </authorList>
    </citation>
    <scope>NUCLEOTIDE SEQUENCE</scope>
    <source>
        <strain evidence="1">UHER 2000/2452</strain>
    </source>
</reference>
<reference evidence="1" key="1">
    <citation type="submission" date="2021-05" db="EMBL/GenBank/DDBJ databases">
        <authorList>
            <person name="Pietrasiak N."/>
            <person name="Ward R."/>
            <person name="Stajich J.E."/>
            <person name="Kurbessoian T."/>
        </authorList>
    </citation>
    <scope>NUCLEOTIDE SEQUENCE</scope>
    <source>
        <strain evidence="1">UHER 2000/2452</strain>
    </source>
</reference>
<dbReference type="InterPro" id="IPR004304">
    <property type="entry name" value="FmdA_AmdA"/>
</dbReference>
<evidence type="ECO:0000313" key="1">
    <source>
        <dbReference type="EMBL" id="MBW4661144.1"/>
    </source>
</evidence>
<organism evidence="1 2">
    <name type="scientific">Drouetiella hepatica Uher 2000/2452</name>
    <dbReference type="NCBI Taxonomy" id="904376"/>
    <lineage>
        <taxon>Bacteria</taxon>
        <taxon>Bacillati</taxon>
        <taxon>Cyanobacteriota</taxon>
        <taxon>Cyanophyceae</taxon>
        <taxon>Oculatellales</taxon>
        <taxon>Oculatellaceae</taxon>
        <taxon>Drouetiella</taxon>
    </lineage>
</organism>
<dbReference type="GO" id="GO:0016811">
    <property type="term" value="F:hydrolase activity, acting on carbon-nitrogen (but not peptide) bonds, in linear amides"/>
    <property type="evidence" value="ECO:0007669"/>
    <property type="project" value="InterPro"/>
</dbReference>
<dbReference type="PANTHER" id="PTHR31891">
    <property type="entry name" value="FORMAMIDASE C869.04-RELATED"/>
    <property type="match status" value="1"/>
</dbReference>
<dbReference type="AlphaFoldDB" id="A0A951UPT1"/>
<sequence>MEASAFLSVDRAKPLCDQSHVGHNRWHPEIEPKVEVEPGQVIGMETLDAFDGQIKPDTTHEAVGRLNLGLVHPLTGPVYVKGAEPGDILEVTVRQIDPQPFGYTLQVPGFGFLRDLFPDPYIIRWNIANETATSEDLPGVSIPGAAFMGVMGVAPSHDLLHKIYAREAELKAKGGNVLLPDAKNAVPNSGIATQAMRTIAPHETGGNLDIKQLTAGTTVRIPVYVPGALFSAGDAHFAQGDCETCGTAVEMGATFYASFQVIKGEAERLGIRDTQFYRNDYFTTPQMAVPQRFFATTGQSYTREGVNYSEDLTVAARNALLNMIDHLVDQRGFTPQEAYAICSVAVDLKVSEMVDVPNFVVSAFLPLDIFV</sequence>
<gene>
    <name evidence="1" type="ORF">KME15_20910</name>
</gene>
<evidence type="ECO:0000313" key="2">
    <source>
        <dbReference type="Proteomes" id="UP000757435"/>
    </source>
</evidence>
<dbReference type="Proteomes" id="UP000757435">
    <property type="component" value="Unassembled WGS sequence"/>
</dbReference>
<name>A0A951UPT1_9CYAN</name>
<dbReference type="Gene3D" id="3.10.28.20">
    <property type="entry name" value="Acetamidase/Formamidase-like domains"/>
    <property type="match status" value="1"/>
</dbReference>
<proteinExistence type="predicted"/>
<accession>A0A951UPT1</accession>
<dbReference type="Pfam" id="PF03069">
    <property type="entry name" value="FmdA_AmdA"/>
    <property type="match status" value="1"/>
</dbReference>
<dbReference type="PANTHER" id="PTHR31891:SF1">
    <property type="entry name" value="FORMAMIDASE C869.04-RELATED"/>
    <property type="match status" value="1"/>
</dbReference>
<protein>
    <submittedName>
        <fullName evidence="1">Acetamidase/formamidase family protein</fullName>
    </submittedName>
</protein>
<dbReference type="EMBL" id="JAHHHD010000031">
    <property type="protein sequence ID" value="MBW4661144.1"/>
    <property type="molecule type" value="Genomic_DNA"/>
</dbReference>